<evidence type="ECO:0000313" key="2">
    <source>
        <dbReference type="EMBL" id="RDX68705.1"/>
    </source>
</evidence>
<comment type="caution">
    <text evidence="2">The sequence shown here is derived from an EMBL/GenBank/DDBJ whole genome shotgun (WGS) entry which is preliminary data.</text>
</comment>
<evidence type="ECO:0008006" key="4">
    <source>
        <dbReference type="Google" id="ProtNLM"/>
    </source>
</evidence>
<feature type="non-terminal residue" evidence="2">
    <location>
        <position position="1"/>
    </location>
</feature>
<dbReference type="EMBL" id="QJKJ01012425">
    <property type="protein sequence ID" value="RDX68705.1"/>
    <property type="molecule type" value="Genomic_DNA"/>
</dbReference>
<name>A0A371ERN1_MUCPR</name>
<dbReference type="AlphaFoldDB" id="A0A371ERN1"/>
<feature type="signal peptide" evidence="1">
    <location>
        <begin position="1"/>
        <end position="18"/>
    </location>
</feature>
<proteinExistence type="predicted"/>
<keyword evidence="3" id="KW-1185">Reference proteome</keyword>
<keyword evidence="1" id="KW-0732">Signal</keyword>
<feature type="chain" id="PRO_5016910199" description="Reverse transcriptase Ty1/copia-type domain-containing protein" evidence="1">
    <location>
        <begin position="19"/>
        <end position="71"/>
    </location>
</feature>
<accession>A0A371ERN1</accession>
<evidence type="ECO:0000256" key="1">
    <source>
        <dbReference type="SAM" id="SignalP"/>
    </source>
</evidence>
<sequence>MHSYMGLLELGLVSLVKLLIKQFEMILYEAKNSFSVNVTQSKLGIVISQRKYALDFLEKINCIICILVDVL</sequence>
<dbReference type="Proteomes" id="UP000257109">
    <property type="component" value="Unassembled WGS sequence"/>
</dbReference>
<gene>
    <name evidence="2" type="ORF">CR513_52276</name>
</gene>
<evidence type="ECO:0000313" key="3">
    <source>
        <dbReference type="Proteomes" id="UP000257109"/>
    </source>
</evidence>
<protein>
    <recommendedName>
        <fullName evidence="4">Reverse transcriptase Ty1/copia-type domain-containing protein</fullName>
    </recommendedName>
</protein>
<reference evidence="2" key="1">
    <citation type="submission" date="2018-05" db="EMBL/GenBank/DDBJ databases">
        <title>Draft genome of Mucuna pruriens seed.</title>
        <authorList>
            <person name="Nnadi N.E."/>
            <person name="Vos R."/>
            <person name="Hasami M.H."/>
            <person name="Devisetty U.K."/>
            <person name="Aguiy J.C."/>
        </authorList>
    </citation>
    <scope>NUCLEOTIDE SEQUENCE [LARGE SCALE GENOMIC DNA]</scope>
    <source>
        <strain evidence="2">JCA_2017</strain>
    </source>
</reference>
<dbReference type="OrthoDB" id="128382at2759"/>
<organism evidence="2 3">
    <name type="scientific">Mucuna pruriens</name>
    <name type="common">Velvet bean</name>
    <name type="synonym">Dolichos pruriens</name>
    <dbReference type="NCBI Taxonomy" id="157652"/>
    <lineage>
        <taxon>Eukaryota</taxon>
        <taxon>Viridiplantae</taxon>
        <taxon>Streptophyta</taxon>
        <taxon>Embryophyta</taxon>
        <taxon>Tracheophyta</taxon>
        <taxon>Spermatophyta</taxon>
        <taxon>Magnoliopsida</taxon>
        <taxon>eudicotyledons</taxon>
        <taxon>Gunneridae</taxon>
        <taxon>Pentapetalae</taxon>
        <taxon>rosids</taxon>
        <taxon>fabids</taxon>
        <taxon>Fabales</taxon>
        <taxon>Fabaceae</taxon>
        <taxon>Papilionoideae</taxon>
        <taxon>50 kb inversion clade</taxon>
        <taxon>NPAAA clade</taxon>
        <taxon>indigoferoid/millettioid clade</taxon>
        <taxon>Phaseoleae</taxon>
        <taxon>Mucuna</taxon>
    </lineage>
</organism>